<name>A0A317FCX9_9PROT</name>
<keyword evidence="2" id="KW-1185">Reference proteome</keyword>
<reference evidence="2" key="1">
    <citation type="submission" date="2018-05" db="EMBL/GenBank/DDBJ databases">
        <authorList>
            <person name="Du Z."/>
            <person name="Wang X."/>
        </authorList>
    </citation>
    <scope>NUCLEOTIDE SEQUENCE [LARGE SCALE GENOMIC DNA]</scope>
    <source>
        <strain evidence="2">CQN31</strain>
    </source>
</reference>
<accession>A0A317FCX9</accession>
<evidence type="ECO:0000313" key="2">
    <source>
        <dbReference type="Proteomes" id="UP000245765"/>
    </source>
</evidence>
<dbReference type="RefSeq" id="WP_109870052.1">
    <property type="nucleotide sequence ID" value="NZ_QGNA01000002.1"/>
</dbReference>
<comment type="caution">
    <text evidence="1">The sequence shown here is derived from an EMBL/GenBank/DDBJ whole genome shotgun (WGS) entry which is preliminary data.</text>
</comment>
<organism evidence="1 2">
    <name type="scientific">Falsiroseomonas bella</name>
    <dbReference type="NCBI Taxonomy" id="2184016"/>
    <lineage>
        <taxon>Bacteria</taxon>
        <taxon>Pseudomonadati</taxon>
        <taxon>Pseudomonadota</taxon>
        <taxon>Alphaproteobacteria</taxon>
        <taxon>Acetobacterales</taxon>
        <taxon>Roseomonadaceae</taxon>
        <taxon>Falsiroseomonas</taxon>
    </lineage>
</organism>
<proteinExistence type="predicted"/>
<evidence type="ECO:0000313" key="1">
    <source>
        <dbReference type="EMBL" id="PWS36941.1"/>
    </source>
</evidence>
<dbReference type="AlphaFoldDB" id="A0A317FCX9"/>
<dbReference type="EMBL" id="QGNA01000002">
    <property type="protein sequence ID" value="PWS36941.1"/>
    <property type="molecule type" value="Genomic_DNA"/>
</dbReference>
<dbReference type="Proteomes" id="UP000245765">
    <property type="component" value="Unassembled WGS sequence"/>
</dbReference>
<sequence>MSHVVVQPAVRAESGHVMAAVAELAEGGLAERMRLDAAARVLVTARRMLRIAPHQAAAGQAAEVVLRVARFWDPAATTAAEHVEALAPADLDAFLAAAPRWAASVRDAARPERRAA</sequence>
<gene>
    <name evidence="1" type="ORF">DFH01_08610</name>
</gene>
<protein>
    <submittedName>
        <fullName evidence="1">Uncharacterized protein</fullName>
    </submittedName>
</protein>